<dbReference type="InterPro" id="IPR001584">
    <property type="entry name" value="Integrase_cat-core"/>
</dbReference>
<protein>
    <recommendedName>
        <fullName evidence="1">Integrase catalytic domain-containing protein</fullName>
    </recommendedName>
</protein>
<feature type="domain" description="Integrase catalytic" evidence="1">
    <location>
        <begin position="209"/>
        <end position="392"/>
    </location>
</feature>
<dbReference type="OMA" id="ANIFGCS"/>
<sequence>MDLFVEIESVISGCRQINSSSAQVVDTMITRIEICLEMMDDFVAFVASLPMTNDSITYYNTCIELQSVISQLLILWQTRFLQLSSQPPQSGRPKVLINIELLEFLREMGYTWQQCADTLMISRTTLWRRAQELGIVTQHAASASINDLELDSVVQMIYLQSPNNGIVMVWGQLRSLNIFVPRRRVRESLLRVCQTAVQNRSSHTVCRRVYRVPSSNALWHIDGLHCLIRWRIVVHGCIDGYSRKVIYIHASDNNRANTVLNLFLEAATEHGWPSRVRSDKGGENYDVARAMLTVRGTGRGSHIAGPSVHNQRIERLWRDTFRCVCHIFYALFYEMEEMNLLSPTNELQLYALHYVFIPRLNKQLKEFKCSWNSHPLRSEHGFTPNQLWLQGLSECNFDCDIDTDYGAEEGRPSPFDMGRVEVPRISISLSAAQEQLLRSQFQPLANSSCGGLDHYINVYDFLRNNV</sequence>
<dbReference type="EnsemblMetazoa" id="Aqu2.1.14393_001">
    <property type="protein sequence ID" value="Aqu2.1.14393_001"/>
    <property type="gene ID" value="Aqu2.1.14393"/>
</dbReference>
<evidence type="ECO:0000313" key="2">
    <source>
        <dbReference type="EnsemblMetazoa" id="Aqu2.1.14393_001"/>
    </source>
</evidence>
<dbReference type="GO" id="GO:0015074">
    <property type="term" value="P:DNA integration"/>
    <property type="evidence" value="ECO:0007669"/>
    <property type="project" value="InterPro"/>
</dbReference>
<reference evidence="2" key="1">
    <citation type="submission" date="2017-05" db="UniProtKB">
        <authorList>
            <consortium name="EnsemblMetazoa"/>
        </authorList>
    </citation>
    <scope>IDENTIFICATION</scope>
</reference>
<dbReference type="PANTHER" id="PTHR46791">
    <property type="entry name" value="EXPRESSED PROTEIN"/>
    <property type="match status" value="1"/>
</dbReference>
<accession>A0A1X7TI41</accession>
<dbReference type="InterPro" id="IPR058913">
    <property type="entry name" value="Integrase_dom_put"/>
</dbReference>
<dbReference type="Pfam" id="PF24764">
    <property type="entry name" value="rva_4"/>
    <property type="match status" value="1"/>
</dbReference>
<dbReference type="GO" id="GO:0003676">
    <property type="term" value="F:nucleic acid binding"/>
    <property type="evidence" value="ECO:0007669"/>
    <property type="project" value="InterPro"/>
</dbReference>
<organism evidence="2">
    <name type="scientific">Amphimedon queenslandica</name>
    <name type="common">Sponge</name>
    <dbReference type="NCBI Taxonomy" id="400682"/>
    <lineage>
        <taxon>Eukaryota</taxon>
        <taxon>Metazoa</taxon>
        <taxon>Porifera</taxon>
        <taxon>Demospongiae</taxon>
        <taxon>Heteroscleromorpha</taxon>
        <taxon>Haplosclerida</taxon>
        <taxon>Niphatidae</taxon>
        <taxon>Amphimedon</taxon>
    </lineage>
</organism>
<dbReference type="PROSITE" id="PS50994">
    <property type="entry name" value="INTEGRASE"/>
    <property type="match status" value="1"/>
</dbReference>
<evidence type="ECO:0000259" key="1">
    <source>
        <dbReference type="PROSITE" id="PS50994"/>
    </source>
</evidence>
<dbReference type="Gene3D" id="3.30.420.10">
    <property type="entry name" value="Ribonuclease H-like superfamily/Ribonuclease H"/>
    <property type="match status" value="1"/>
</dbReference>
<dbReference type="InterPro" id="IPR012337">
    <property type="entry name" value="RNaseH-like_sf"/>
</dbReference>
<dbReference type="AlphaFoldDB" id="A0A1X7TI41"/>
<dbReference type="InterPro" id="IPR036397">
    <property type="entry name" value="RNaseH_sf"/>
</dbReference>
<dbReference type="SUPFAM" id="SSF53098">
    <property type="entry name" value="Ribonuclease H-like"/>
    <property type="match status" value="1"/>
</dbReference>
<dbReference type="InParanoid" id="A0A1X7TI41"/>
<dbReference type="OrthoDB" id="2686689at2759"/>
<dbReference type="PANTHER" id="PTHR46791:SF5">
    <property type="entry name" value="CLR5 DOMAIN-CONTAINING PROTEIN-RELATED"/>
    <property type="match status" value="1"/>
</dbReference>
<proteinExistence type="predicted"/>
<name>A0A1X7TI41_AMPQE</name>